<feature type="compositionally biased region" description="Polar residues" evidence="1">
    <location>
        <begin position="16"/>
        <end position="30"/>
    </location>
</feature>
<gene>
    <name evidence="2" type="ORF">TNCT_5921</name>
</gene>
<comment type="caution">
    <text evidence="2">The sequence shown here is derived from an EMBL/GenBank/DDBJ whole genome shotgun (WGS) entry which is preliminary data.</text>
</comment>
<evidence type="ECO:0000313" key="2">
    <source>
        <dbReference type="EMBL" id="GFR20185.1"/>
    </source>
</evidence>
<accession>A0A8X6LSA7</accession>
<evidence type="ECO:0000256" key="1">
    <source>
        <dbReference type="SAM" id="MobiDB-lite"/>
    </source>
</evidence>
<sequence length="128" mass="14782">MSLTPPPRRGGKMESKSQNGHPQESGNCHYQQKVPRNFPTLTSYLVFRKRNGVVSIRSTLMLSRLAPSALYWDLQRYESLVATRNARIAKYQPSLKFQHAVETQIYIDVIAAPWFLSWDPNNDTVFLR</sequence>
<keyword evidence="3" id="KW-1185">Reference proteome</keyword>
<reference evidence="2" key="1">
    <citation type="submission" date="2020-07" db="EMBL/GenBank/DDBJ databases">
        <title>Multicomponent nature underlies the extraordinary mechanical properties of spider dragline silk.</title>
        <authorList>
            <person name="Kono N."/>
            <person name="Nakamura H."/>
            <person name="Mori M."/>
            <person name="Yoshida Y."/>
            <person name="Ohtoshi R."/>
            <person name="Malay A.D."/>
            <person name="Moran D.A.P."/>
            <person name="Tomita M."/>
            <person name="Numata K."/>
            <person name="Arakawa K."/>
        </authorList>
    </citation>
    <scope>NUCLEOTIDE SEQUENCE</scope>
</reference>
<evidence type="ECO:0000313" key="3">
    <source>
        <dbReference type="Proteomes" id="UP000887116"/>
    </source>
</evidence>
<protein>
    <submittedName>
        <fullName evidence="2">Uncharacterized protein</fullName>
    </submittedName>
</protein>
<dbReference type="Proteomes" id="UP000887116">
    <property type="component" value="Unassembled WGS sequence"/>
</dbReference>
<organism evidence="2 3">
    <name type="scientific">Trichonephila clavata</name>
    <name type="common">Joro spider</name>
    <name type="synonym">Nephila clavata</name>
    <dbReference type="NCBI Taxonomy" id="2740835"/>
    <lineage>
        <taxon>Eukaryota</taxon>
        <taxon>Metazoa</taxon>
        <taxon>Ecdysozoa</taxon>
        <taxon>Arthropoda</taxon>
        <taxon>Chelicerata</taxon>
        <taxon>Arachnida</taxon>
        <taxon>Araneae</taxon>
        <taxon>Araneomorphae</taxon>
        <taxon>Entelegynae</taxon>
        <taxon>Araneoidea</taxon>
        <taxon>Nephilidae</taxon>
        <taxon>Trichonephila</taxon>
    </lineage>
</organism>
<dbReference type="EMBL" id="BMAO01037790">
    <property type="protein sequence ID" value="GFR20185.1"/>
    <property type="molecule type" value="Genomic_DNA"/>
</dbReference>
<proteinExistence type="predicted"/>
<dbReference type="AlphaFoldDB" id="A0A8X6LSA7"/>
<name>A0A8X6LSA7_TRICU</name>
<feature type="region of interest" description="Disordered" evidence="1">
    <location>
        <begin position="1"/>
        <end position="32"/>
    </location>
</feature>